<dbReference type="PANTHER" id="PTHR10257:SF3">
    <property type="entry name" value="SERINE_THREONINE-PROTEIN PHOSPHATASE 2A 56 KDA REGULATORY SUBUNIT GAMMA ISOFORM"/>
    <property type="match status" value="1"/>
</dbReference>
<evidence type="ECO:0000313" key="2">
    <source>
        <dbReference type="Proteomes" id="UP001054252"/>
    </source>
</evidence>
<name>A0AAV5LP55_9ROSI</name>
<accession>A0AAV5LP55</accession>
<dbReference type="Gene3D" id="1.25.10.10">
    <property type="entry name" value="Leucine-rich Repeat Variant"/>
    <property type="match status" value="1"/>
</dbReference>
<dbReference type="PANTHER" id="PTHR10257">
    <property type="entry name" value="SERINE/THREONINE PROTEIN PHOSPHATASE 2A PP2A REGULATORY SUBUNIT B"/>
    <property type="match status" value="1"/>
</dbReference>
<dbReference type="EMBL" id="BPVZ01000129">
    <property type="protein sequence ID" value="GKV38583.1"/>
    <property type="molecule type" value="Genomic_DNA"/>
</dbReference>
<gene>
    <name evidence="1" type="ORF">SLEP1_g46473</name>
</gene>
<dbReference type="Pfam" id="PF01603">
    <property type="entry name" value="B56"/>
    <property type="match status" value="1"/>
</dbReference>
<keyword evidence="2" id="KW-1185">Reference proteome</keyword>
<dbReference type="SUPFAM" id="SSF48371">
    <property type="entry name" value="ARM repeat"/>
    <property type="match status" value="1"/>
</dbReference>
<dbReference type="InterPro" id="IPR016024">
    <property type="entry name" value="ARM-type_fold"/>
</dbReference>
<dbReference type="GO" id="GO:0007165">
    <property type="term" value="P:signal transduction"/>
    <property type="evidence" value="ECO:0007669"/>
    <property type="project" value="InterPro"/>
</dbReference>
<reference evidence="1 2" key="1">
    <citation type="journal article" date="2021" name="Commun. Biol.">
        <title>The genome of Shorea leprosula (Dipterocarpaceae) highlights the ecological relevance of drought in aseasonal tropical rainforests.</title>
        <authorList>
            <person name="Ng K.K.S."/>
            <person name="Kobayashi M.J."/>
            <person name="Fawcett J.A."/>
            <person name="Hatakeyama M."/>
            <person name="Paape T."/>
            <person name="Ng C.H."/>
            <person name="Ang C.C."/>
            <person name="Tnah L.H."/>
            <person name="Lee C.T."/>
            <person name="Nishiyama T."/>
            <person name="Sese J."/>
            <person name="O'Brien M.J."/>
            <person name="Copetti D."/>
            <person name="Mohd Noor M.I."/>
            <person name="Ong R.C."/>
            <person name="Putra M."/>
            <person name="Sireger I.Z."/>
            <person name="Indrioko S."/>
            <person name="Kosugi Y."/>
            <person name="Izuno A."/>
            <person name="Isagi Y."/>
            <person name="Lee S.L."/>
            <person name="Shimizu K.K."/>
        </authorList>
    </citation>
    <scope>NUCLEOTIDE SEQUENCE [LARGE SCALE GENOMIC DNA]</scope>
    <source>
        <strain evidence="1">214</strain>
    </source>
</reference>
<protein>
    <submittedName>
        <fullName evidence="1">Uncharacterized protein</fullName>
    </submittedName>
</protein>
<dbReference type="InterPro" id="IPR002554">
    <property type="entry name" value="PP2A_B56"/>
</dbReference>
<evidence type="ECO:0000313" key="1">
    <source>
        <dbReference type="EMBL" id="GKV38583.1"/>
    </source>
</evidence>
<dbReference type="AlphaFoldDB" id="A0AAV5LP55"/>
<comment type="caution">
    <text evidence="1">The sequence shown here is derived from an EMBL/GenBank/DDBJ whole genome shotgun (WGS) entry which is preliminary data.</text>
</comment>
<dbReference type="InterPro" id="IPR011989">
    <property type="entry name" value="ARM-like"/>
</dbReference>
<dbReference type="GO" id="GO:0000159">
    <property type="term" value="C:protein phosphatase type 2A complex"/>
    <property type="evidence" value="ECO:0007669"/>
    <property type="project" value="InterPro"/>
</dbReference>
<organism evidence="1 2">
    <name type="scientific">Rubroshorea leprosula</name>
    <dbReference type="NCBI Taxonomy" id="152421"/>
    <lineage>
        <taxon>Eukaryota</taxon>
        <taxon>Viridiplantae</taxon>
        <taxon>Streptophyta</taxon>
        <taxon>Embryophyta</taxon>
        <taxon>Tracheophyta</taxon>
        <taxon>Spermatophyta</taxon>
        <taxon>Magnoliopsida</taxon>
        <taxon>eudicotyledons</taxon>
        <taxon>Gunneridae</taxon>
        <taxon>Pentapetalae</taxon>
        <taxon>rosids</taxon>
        <taxon>malvids</taxon>
        <taxon>Malvales</taxon>
        <taxon>Dipterocarpaceae</taxon>
        <taxon>Rubroshorea</taxon>
    </lineage>
</organism>
<dbReference type="GO" id="GO:0019888">
    <property type="term" value="F:protein phosphatase regulator activity"/>
    <property type="evidence" value="ECO:0007669"/>
    <property type="project" value="InterPro"/>
</dbReference>
<sequence>MKKLNCCSEFFDFKPFKEHFKAKQSLSDIRQSGVASAGILAKIETVFKRDGMLKEMGDYVLTLESLPDDAVGKIMKMLRSNLFRPFPSRTAVVSKTENKNLYDTGEKIPLVEAAWVHLRNFYEFLQIIVDAGLLREEHIDDRFITWFFNTAVLADDNREACFVADLLPTFWAKFPKIRQSIWRTVRSNLSRFVSPCRKSCIPSAVGNQLQFVSNRIPEWPLPLREEQTHFLRLVLIPMHRIKAYPIYSSWLQLCLVRFLEKEGSLVNLIFEGILSGDHTCESSLLNEIKALMAIGNINEISQSNAELLFGCIAKTLRSSDNKVVRKGLDIASSNRFLELTEIHRELSLPVIRMGLQCAIENNSVRAAARHILERFYNV</sequence>
<proteinExistence type="predicted"/>
<dbReference type="Proteomes" id="UP001054252">
    <property type="component" value="Unassembled WGS sequence"/>
</dbReference>